<evidence type="ECO:0000256" key="4">
    <source>
        <dbReference type="ARBA" id="ARBA00022519"/>
    </source>
</evidence>
<evidence type="ECO:0000256" key="7">
    <source>
        <dbReference type="ARBA" id="ARBA00023136"/>
    </source>
</evidence>
<evidence type="ECO:0000256" key="6">
    <source>
        <dbReference type="ARBA" id="ARBA00022989"/>
    </source>
</evidence>
<dbReference type="Proteomes" id="UP000642829">
    <property type="component" value="Unassembled WGS sequence"/>
</dbReference>
<feature type="transmembrane region" description="Helical" evidence="8">
    <location>
        <begin position="1000"/>
        <end position="1022"/>
    </location>
</feature>
<keyword evidence="5 8" id="KW-0812">Transmembrane</keyword>
<dbReference type="FunFam" id="3.30.70.1430:FF:000001">
    <property type="entry name" value="Efflux pump membrane transporter"/>
    <property type="match status" value="1"/>
</dbReference>
<accession>A0A8J3DH43</accession>
<protein>
    <submittedName>
        <fullName evidence="9">Multidrug transporter</fullName>
    </submittedName>
</protein>
<feature type="transmembrane region" description="Helical" evidence="8">
    <location>
        <begin position="522"/>
        <end position="542"/>
    </location>
</feature>
<feature type="transmembrane region" description="Helical" evidence="8">
    <location>
        <begin position="383"/>
        <end position="404"/>
    </location>
</feature>
<feature type="transmembrane region" description="Helical" evidence="8">
    <location>
        <begin position="457"/>
        <end position="478"/>
    </location>
</feature>
<feature type="transmembrane region" description="Helical" evidence="8">
    <location>
        <begin position="919"/>
        <end position="937"/>
    </location>
</feature>
<evidence type="ECO:0000313" key="10">
    <source>
        <dbReference type="Proteomes" id="UP000642829"/>
    </source>
</evidence>
<keyword evidence="3" id="KW-1003">Cell membrane</keyword>
<dbReference type="SUPFAM" id="SSF82714">
    <property type="entry name" value="Multidrug efflux transporter AcrB TolC docking domain, DN and DC subdomains"/>
    <property type="match status" value="1"/>
</dbReference>
<dbReference type="InterPro" id="IPR027463">
    <property type="entry name" value="AcrB_DN_DC_subdom"/>
</dbReference>
<name>A0A8J3DH43_9BACT</name>
<gene>
    <name evidence="9" type="ORF">GCM10007047_14500</name>
</gene>
<dbReference type="EMBL" id="BMXG01000007">
    <property type="protein sequence ID" value="GHB99368.1"/>
    <property type="molecule type" value="Genomic_DNA"/>
</dbReference>
<feature type="transmembrane region" description="Helical" evidence="8">
    <location>
        <begin position="893"/>
        <end position="913"/>
    </location>
</feature>
<dbReference type="GO" id="GO:0042910">
    <property type="term" value="F:xenobiotic transmembrane transporter activity"/>
    <property type="evidence" value="ECO:0007669"/>
    <property type="project" value="TreeGrafter"/>
</dbReference>
<dbReference type="Gene3D" id="3.30.70.1320">
    <property type="entry name" value="Multidrug efflux transporter AcrB pore domain like"/>
    <property type="match status" value="1"/>
</dbReference>
<dbReference type="InterPro" id="IPR001036">
    <property type="entry name" value="Acrflvin-R"/>
</dbReference>
<feature type="transmembrane region" description="Helical" evidence="8">
    <location>
        <begin position="968"/>
        <end position="988"/>
    </location>
</feature>
<dbReference type="PANTHER" id="PTHR32063">
    <property type="match status" value="1"/>
</dbReference>
<reference evidence="9" key="2">
    <citation type="submission" date="2020-09" db="EMBL/GenBank/DDBJ databases">
        <authorList>
            <person name="Sun Q."/>
            <person name="Kim S."/>
        </authorList>
    </citation>
    <scope>NUCLEOTIDE SEQUENCE</scope>
    <source>
        <strain evidence="9">KCTC 12870</strain>
    </source>
</reference>
<comment type="caution">
    <text evidence="9">The sequence shown here is derived from an EMBL/GenBank/DDBJ whole genome shotgun (WGS) entry which is preliminary data.</text>
</comment>
<keyword evidence="7 8" id="KW-0472">Membrane</keyword>
<feature type="transmembrane region" description="Helical" evidence="8">
    <location>
        <begin position="425"/>
        <end position="445"/>
    </location>
</feature>
<dbReference type="GO" id="GO:0005886">
    <property type="term" value="C:plasma membrane"/>
    <property type="evidence" value="ECO:0007669"/>
    <property type="project" value="UniProtKB-SubCell"/>
</dbReference>
<evidence type="ECO:0000313" key="9">
    <source>
        <dbReference type="EMBL" id="GHB99368.1"/>
    </source>
</evidence>
<evidence type="ECO:0000256" key="5">
    <source>
        <dbReference type="ARBA" id="ARBA00022692"/>
    </source>
</evidence>
<keyword evidence="4" id="KW-0997">Cell inner membrane</keyword>
<sequence>MTLLLALSVAAFGVWSYLTLPVSDLPNVDYPVIQVTASYPGASPQIMAANVASPLEQQFLQIQGIELITSNNTQGNSNIVLQFDLSKSIDAAATDVQSAITRAQGDLPTDLPSPPSYTKTNPNAQPVIYLGLVSTTMTEGDIYDYAFTQVAQRMQIINGVSAVNVYGSKRAVQVQLNPQELYNRGLTFDQVTQAVQGSTNTLGAGEYKGNTINMTLQPNAQLTTPEEYANIIVAVKNDRPIYLRDLGDVVEGIQAEDFNIDYWSPLVPPNAAGVVLAVQKADGANDVEIANAVKAMIPELQAQIPQSIAMSVIYDRSKTIVASVEDVEETLLIAFVLVCGTIFLFLGRARDTIIPMVALPMALLLTFVVMKLCGYTLDNLSLMALTLSIGFLVDDAVVFLENMVRRMEDYGEDPLTATMEGAKEISFTILSMTLSLAAVFIPLVFMGGLMGRIFREFGVTITVAVVMSGLVSLSLTPLMCARMLKSHNDGEETFMQKIANRLEKACLGFYDPTLRFFLKHKWISALAWVACMAGVVGFGYMVPKTFIPVGDSGFIQGAFIADTGASADDLKRYQARVKAVIEENPYVDNFVTVSGVSGFAQSNFILTFISLIDVSERPAIDVVDTQLRAALAGIPGILPAIQPNPSLEISTGATSTTLGNYAYSLSGLDTDKVYETSEKLVAEMMKSGFFSSVHSDLYLSNPQIEMEFWRPLGSAYGVTANNFATVLKDAYSLNYSYLIKSPFQQYQVIVAAQPEWRSKAPDLDSLYFQSAFNQSELFTSDSNVFDIQNNLVPFASIATYHEDVGPLAVNHINNFSSVTIYYNIKEGAAVGDANNFVKETVKKLSTPDVMTSFQGQALMFEETIVSMAVMAIVAIFVMYVILGILYESWVHPVTVLTALPVAVVGGLATLLLLGQELSLYAGIGMFMLMGIVKKNGIMMIDFTIQRQADGLSPIDAVHEACMERFRPIIMTTAAALLGAVPIAIGWGADAAARKPLGSAIVGGLIVSQLITLYVTPALFLYFEWFEKHVMDKIPLFTRGERGKKA</sequence>
<keyword evidence="6 8" id="KW-1133">Transmembrane helix</keyword>
<evidence type="ECO:0000256" key="3">
    <source>
        <dbReference type="ARBA" id="ARBA00022475"/>
    </source>
</evidence>
<proteinExistence type="predicted"/>
<dbReference type="SUPFAM" id="SSF82693">
    <property type="entry name" value="Multidrug efflux transporter AcrB pore domain, PN1, PN2, PC1 and PC2 subdomains"/>
    <property type="match status" value="3"/>
</dbReference>
<feature type="transmembrane region" description="Helical" evidence="8">
    <location>
        <begin position="864"/>
        <end position="886"/>
    </location>
</feature>
<reference evidence="9" key="1">
    <citation type="journal article" date="2014" name="Int. J. Syst. Evol. Microbiol.">
        <title>Complete genome sequence of Corynebacterium casei LMG S-19264T (=DSM 44701T), isolated from a smear-ripened cheese.</title>
        <authorList>
            <consortium name="US DOE Joint Genome Institute (JGI-PGF)"/>
            <person name="Walter F."/>
            <person name="Albersmeier A."/>
            <person name="Kalinowski J."/>
            <person name="Ruckert C."/>
        </authorList>
    </citation>
    <scope>NUCLEOTIDE SEQUENCE</scope>
    <source>
        <strain evidence="9">KCTC 12870</strain>
    </source>
</reference>
<feature type="transmembrane region" description="Helical" evidence="8">
    <location>
        <begin position="353"/>
        <end position="377"/>
    </location>
</feature>
<dbReference type="Gene3D" id="1.20.1640.10">
    <property type="entry name" value="Multidrug efflux transporter AcrB transmembrane domain"/>
    <property type="match status" value="2"/>
</dbReference>
<dbReference type="PRINTS" id="PR00702">
    <property type="entry name" value="ACRIFLAVINRP"/>
</dbReference>
<comment type="subcellular location">
    <subcellularLocation>
        <location evidence="1">Cell inner membrane</location>
        <topology evidence="1">Multi-pass membrane protein</topology>
    </subcellularLocation>
</comment>
<dbReference type="Gene3D" id="3.30.70.1430">
    <property type="entry name" value="Multidrug efflux transporter AcrB pore domain"/>
    <property type="match status" value="2"/>
</dbReference>
<evidence type="ECO:0000256" key="8">
    <source>
        <dbReference type="SAM" id="Phobius"/>
    </source>
</evidence>
<dbReference type="SUPFAM" id="SSF82866">
    <property type="entry name" value="Multidrug efflux transporter AcrB transmembrane domain"/>
    <property type="match status" value="2"/>
</dbReference>
<keyword evidence="2" id="KW-0813">Transport</keyword>
<dbReference type="PANTHER" id="PTHR32063:SF21">
    <property type="entry name" value="MULTIDRUG RESISTANCE PROTEIN MDTB"/>
    <property type="match status" value="1"/>
</dbReference>
<dbReference type="FunFam" id="1.20.1640.10:FF:000001">
    <property type="entry name" value="Efflux pump membrane transporter"/>
    <property type="match status" value="1"/>
</dbReference>
<evidence type="ECO:0000256" key="1">
    <source>
        <dbReference type="ARBA" id="ARBA00004429"/>
    </source>
</evidence>
<dbReference type="Pfam" id="PF00873">
    <property type="entry name" value="ACR_tran"/>
    <property type="match status" value="1"/>
</dbReference>
<dbReference type="AlphaFoldDB" id="A0A8J3DH43"/>
<feature type="transmembrane region" description="Helical" evidence="8">
    <location>
        <begin position="330"/>
        <end position="346"/>
    </location>
</feature>
<organism evidence="9 10">
    <name type="scientific">Cerasicoccus arenae</name>
    <dbReference type="NCBI Taxonomy" id="424488"/>
    <lineage>
        <taxon>Bacteria</taxon>
        <taxon>Pseudomonadati</taxon>
        <taxon>Verrucomicrobiota</taxon>
        <taxon>Opitutia</taxon>
        <taxon>Puniceicoccales</taxon>
        <taxon>Cerasicoccaceae</taxon>
        <taxon>Cerasicoccus</taxon>
    </lineage>
</organism>
<dbReference type="Gene3D" id="3.30.2090.10">
    <property type="entry name" value="Multidrug efflux transporter AcrB TolC docking domain, DN and DC subdomains"/>
    <property type="match status" value="2"/>
</dbReference>
<keyword evidence="10" id="KW-1185">Reference proteome</keyword>
<evidence type="ECO:0000256" key="2">
    <source>
        <dbReference type="ARBA" id="ARBA00022448"/>
    </source>
</evidence>
<dbReference type="Gene3D" id="3.30.70.1440">
    <property type="entry name" value="Multidrug efflux transporter AcrB pore domain"/>
    <property type="match status" value="1"/>
</dbReference>